<evidence type="ECO:0000313" key="2">
    <source>
        <dbReference type="Proteomes" id="UP000694923"/>
    </source>
</evidence>
<dbReference type="RefSeq" id="XP_008593064.1">
    <property type="nucleotide sequence ID" value="XM_008594842.1"/>
</dbReference>
<dbReference type="Proteomes" id="UP000694923">
    <property type="component" value="Unplaced"/>
</dbReference>
<protein>
    <submittedName>
        <fullName evidence="3">Netrin receptor UNC5D-like</fullName>
    </submittedName>
</protein>
<dbReference type="PANTHER" id="PTHR12582">
    <property type="entry name" value="NETRIN RECEPTOR UNC5"/>
    <property type="match status" value="1"/>
</dbReference>
<sequence>MPLQACGVLFRNPWACLLASGDRMASASPLPSKTSTSASQWPSANMNSLLEVPFSRVWCSNRQPMRCAFSLERYTPTTTQLSCKICIRQLKGHEQILQVQTSILESERETITFFAQEDSAFPAQTGPKAFKIPYSIRQRICATFDTPNAKGKDWQMLAQKNSINRNLSYFATQSSPSAVILNLWEARHQHDGDLDSLACALEEIGRTHMKLSNIKESQLDEADFNYSRQNGL</sequence>
<dbReference type="InterPro" id="IPR033772">
    <property type="entry name" value="UPA"/>
</dbReference>
<dbReference type="Pfam" id="PF17217">
    <property type="entry name" value="UPA"/>
    <property type="match status" value="1"/>
</dbReference>
<dbReference type="InterPro" id="IPR042058">
    <property type="entry name" value="UNC5D_Death"/>
</dbReference>
<dbReference type="Pfam" id="PF00531">
    <property type="entry name" value="Death"/>
    <property type="match status" value="1"/>
</dbReference>
<dbReference type="SMART" id="SM00005">
    <property type="entry name" value="DEATH"/>
    <property type="match status" value="1"/>
</dbReference>
<reference evidence="3" key="1">
    <citation type="submission" date="2025-08" db="UniProtKB">
        <authorList>
            <consortium name="RefSeq"/>
        </authorList>
    </citation>
    <scope>IDENTIFICATION</scope>
</reference>
<evidence type="ECO:0000313" key="3">
    <source>
        <dbReference type="RefSeq" id="XP_008593064.1"/>
    </source>
</evidence>
<feature type="domain" description="Death" evidence="1">
    <location>
        <begin position="126"/>
        <end position="217"/>
    </location>
</feature>
<dbReference type="GeneID" id="103610740"/>
<dbReference type="InterPro" id="IPR037936">
    <property type="entry name" value="UNC5A-D"/>
</dbReference>
<keyword evidence="2" id="KW-1185">Reference proteome</keyword>
<dbReference type="InterPro" id="IPR011029">
    <property type="entry name" value="DEATH-like_dom_sf"/>
</dbReference>
<organism evidence="2 3">
    <name type="scientific">Galeopterus variegatus</name>
    <name type="common">Malayan flying lemur</name>
    <name type="synonym">Cynocephalus variegatus</name>
    <dbReference type="NCBI Taxonomy" id="482537"/>
    <lineage>
        <taxon>Eukaryota</taxon>
        <taxon>Metazoa</taxon>
        <taxon>Chordata</taxon>
        <taxon>Craniata</taxon>
        <taxon>Vertebrata</taxon>
        <taxon>Euteleostomi</taxon>
        <taxon>Mammalia</taxon>
        <taxon>Eutheria</taxon>
        <taxon>Euarchontoglires</taxon>
        <taxon>Dermoptera</taxon>
        <taxon>Cynocephalidae</taxon>
        <taxon>Galeopterus</taxon>
    </lineage>
</organism>
<name>A0ABM0SJM3_GALVR</name>
<proteinExistence type="predicted"/>
<dbReference type="SUPFAM" id="SSF47986">
    <property type="entry name" value="DEATH domain"/>
    <property type="match status" value="1"/>
</dbReference>
<dbReference type="CDD" id="cd08801">
    <property type="entry name" value="Death_UNC5D"/>
    <property type="match status" value="1"/>
</dbReference>
<gene>
    <name evidence="3" type="primary">LOC103610740</name>
</gene>
<evidence type="ECO:0000259" key="1">
    <source>
        <dbReference type="SMART" id="SM00005"/>
    </source>
</evidence>
<dbReference type="PANTHER" id="PTHR12582:SF5">
    <property type="entry name" value="NETRIN RECEPTOR UNC5D"/>
    <property type="match status" value="1"/>
</dbReference>
<accession>A0ABM0SJM3</accession>
<dbReference type="InterPro" id="IPR000488">
    <property type="entry name" value="Death_dom"/>
</dbReference>
<dbReference type="Gene3D" id="1.10.533.10">
    <property type="entry name" value="Death Domain, Fas"/>
    <property type="match status" value="1"/>
</dbReference>